<reference evidence="4" key="1">
    <citation type="submission" date="2023-06" db="EMBL/GenBank/DDBJ databases">
        <title>Genome-scale phylogeny and comparative genomics of the fungal order Sordariales.</title>
        <authorList>
            <consortium name="Lawrence Berkeley National Laboratory"/>
            <person name="Hensen N."/>
            <person name="Bonometti L."/>
            <person name="Westerberg I."/>
            <person name="Brannstrom I.O."/>
            <person name="Guillou S."/>
            <person name="Cros-Aarteil S."/>
            <person name="Calhoun S."/>
            <person name="Haridas S."/>
            <person name="Kuo A."/>
            <person name="Mondo S."/>
            <person name="Pangilinan J."/>
            <person name="Riley R."/>
            <person name="Labutti K."/>
            <person name="Andreopoulos B."/>
            <person name="Lipzen A."/>
            <person name="Chen C."/>
            <person name="Yanf M."/>
            <person name="Daum C."/>
            <person name="Ng V."/>
            <person name="Clum A."/>
            <person name="Steindorff A."/>
            <person name="Ohm R."/>
            <person name="Martin F."/>
            <person name="Silar P."/>
            <person name="Natvig D."/>
            <person name="Lalanne C."/>
            <person name="Gautier V."/>
            <person name="Ament-Velasquez S.L."/>
            <person name="Kruys A."/>
            <person name="Hutchinson M.I."/>
            <person name="Powell A.J."/>
            <person name="Barry K."/>
            <person name="Miller A.N."/>
            <person name="Grigoriev I.V."/>
            <person name="Debuchy R."/>
            <person name="Gladieux P."/>
            <person name="Thoren M.H."/>
            <person name="Johannesson H."/>
        </authorList>
    </citation>
    <scope>NUCLEOTIDE SEQUENCE</scope>
    <source>
        <strain evidence="4">CBS 540.89</strain>
    </source>
</reference>
<comment type="caution">
    <text evidence="4">The sequence shown here is derived from an EMBL/GenBank/DDBJ whole genome shotgun (WGS) entry which is preliminary data.</text>
</comment>
<keyword evidence="5" id="KW-1185">Reference proteome</keyword>
<dbReference type="PROSITE" id="PS50005">
    <property type="entry name" value="TPR"/>
    <property type="match status" value="1"/>
</dbReference>
<dbReference type="InterPro" id="IPR019734">
    <property type="entry name" value="TPR_rpt"/>
</dbReference>
<dbReference type="EMBL" id="JAUKTV010000010">
    <property type="protein sequence ID" value="KAK0726415.1"/>
    <property type="molecule type" value="Genomic_DNA"/>
</dbReference>
<sequence length="1101" mass="121931">MVFYYWKILVVAAEQGLLDEKSTKAAAVSGLAPVLQQVLSQGRLREARFLIYSKAHLLDNTNQAMEELSNFLQCLTDPAWTTERALTLTDLAGLQLKSESDAILAQAAENFKLASDLFSEVGHVFGNIDIDLARVSADRTISAGEKFLAKTKIADRYFEVQHYQNGIRCLAFAISPDMIVDTYYQDVVRSLELLDQKISECGSEILKQLSLIHSVCQASLKAPEYGFALESLKSYFRNVPEEISPKYHSYMGVMLGLVYSKFGEDEKALEVAKQALEIAMSSASYIDQSDAATQVGVHMLGLARQLPEGSEECLGLVSSAVDFLKEWANKDAEHDYPDGEVQKCLFVAEWDSNEQPWIERVKKHIPDSADALTRIPVVDLELRLLMRQGRFSESLALSTQLLEQLQGVTDVSPFKKAQTLLSACVQAYACVRNTFQKDQALTTENTQSAVNLLWAALRLSYNALQLYRQANGVELVVDCTLFVWEVLSLATLAMSEDGRQELLAAFMGEMSQTERLCDGMRQSVFSVGGLQSLMHKRFLVSKKASLKLYSVAVDLALKLGDPDNAWLWLQRGKARAFADSLGANYVIPQRLLDQINSDHAAYELLREEQNILELLQEPNVNHVVAARRLASLRKEMEGHPLLAEAARFRGQLFNLDLGTEELKAALQATGLAIDRVKFVDWYVPTLANASQQRIHLFVRHLDGTTYSKQLPIDVDQVKDWVTKTFAYPDMATPPLARKVGNQLLKKINALVEGLSDFTSEGDLLILSPSGPLNSVPLHALDVGKEPLILRNLAVYASSVATLGQCLLRASSPPRTDDQQTCGRKYFAVYEEPDRLAERDQIFEHIKSLPQSFSGTVALGPQVTKAHFLQECATANWIHYHGHARYSKDDILKSSLVLSDGTDIFDHGFDCKDNDEAPSGEAKTHLVEAPENEHHHGNNDSGGDDHSDYDDDTVGGDEGIDELLVSELFEATLLRGGVHFTIIACDSGTQDIAPGDEPLGIIPALLYAGATSVLGCQWPIDSRAGRAFSEAFYQEVAIMQTSETPEKSSAINLAKALSSTVTSMRKGELGAEFKQAYYWAPFVLHGLWYFPRGLRPPASRVE</sequence>
<accession>A0AA40B2E1</accession>
<protein>
    <submittedName>
        <fullName evidence="4">CHAT domain-containing protein</fullName>
    </submittedName>
</protein>
<dbReference type="Proteomes" id="UP001172159">
    <property type="component" value="Unassembled WGS sequence"/>
</dbReference>
<dbReference type="Pfam" id="PF12770">
    <property type="entry name" value="CHAT"/>
    <property type="match status" value="1"/>
</dbReference>
<feature type="region of interest" description="Disordered" evidence="2">
    <location>
        <begin position="929"/>
        <end position="954"/>
    </location>
</feature>
<evidence type="ECO:0000259" key="3">
    <source>
        <dbReference type="Pfam" id="PF12770"/>
    </source>
</evidence>
<evidence type="ECO:0000256" key="2">
    <source>
        <dbReference type="SAM" id="MobiDB-lite"/>
    </source>
</evidence>
<feature type="compositionally biased region" description="Basic and acidic residues" evidence="2">
    <location>
        <begin position="929"/>
        <end position="945"/>
    </location>
</feature>
<evidence type="ECO:0000313" key="4">
    <source>
        <dbReference type="EMBL" id="KAK0726415.1"/>
    </source>
</evidence>
<dbReference type="InterPro" id="IPR024983">
    <property type="entry name" value="CHAT_dom"/>
</dbReference>
<keyword evidence="1" id="KW-0802">TPR repeat</keyword>
<organism evidence="4 5">
    <name type="scientific">Apiosordaria backusii</name>
    <dbReference type="NCBI Taxonomy" id="314023"/>
    <lineage>
        <taxon>Eukaryota</taxon>
        <taxon>Fungi</taxon>
        <taxon>Dikarya</taxon>
        <taxon>Ascomycota</taxon>
        <taxon>Pezizomycotina</taxon>
        <taxon>Sordariomycetes</taxon>
        <taxon>Sordariomycetidae</taxon>
        <taxon>Sordariales</taxon>
        <taxon>Lasiosphaeriaceae</taxon>
        <taxon>Apiosordaria</taxon>
    </lineage>
</organism>
<feature type="domain" description="CHAT" evidence="3">
    <location>
        <begin position="759"/>
        <end position="1085"/>
    </location>
</feature>
<evidence type="ECO:0000256" key="1">
    <source>
        <dbReference type="PROSITE-ProRule" id="PRU00339"/>
    </source>
</evidence>
<feature type="repeat" description="TPR" evidence="1">
    <location>
        <begin position="249"/>
        <end position="282"/>
    </location>
</feature>
<proteinExistence type="predicted"/>
<gene>
    <name evidence="4" type="ORF">B0T21DRAFT_34221</name>
</gene>
<name>A0AA40B2E1_9PEZI</name>
<dbReference type="AlphaFoldDB" id="A0AA40B2E1"/>
<evidence type="ECO:0000313" key="5">
    <source>
        <dbReference type="Proteomes" id="UP001172159"/>
    </source>
</evidence>